<dbReference type="InterPro" id="IPR000340">
    <property type="entry name" value="Dual-sp_phosphatase_cat-dom"/>
</dbReference>
<name>A0A0L0DKZ6_THETB</name>
<keyword evidence="9" id="KW-0472">Membrane</keyword>
<dbReference type="eggNOG" id="KOG0817">
    <property type="taxonomic scope" value="Eukaryota"/>
</dbReference>
<feature type="domain" description="Tyrosine-protein phosphatase" evidence="10">
    <location>
        <begin position="280"/>
        <end position="440"/>
    </location>
</feature>
<dbReference type="FunFam" id="3.90.190.10:FF:000006">
    <property type="entry name" value="Dual specificity protein phosphatase CDC14B"/>
    <property type="match status" value="1"/>
</dbReference>
<dbReference type="SMART" id="SM00404">
    <property type="entry name" value="PTPc_motif"/>
    <property type="match status" value="1"/>
</dbReference>
<dbReference type="InterPro" id="IPR020422">
    <property type="entry name" value="TYR_PHOSPHATASE_DUAL_dom"/>
</dbReference>
<evidence type="ECO:0000256" key="2">
    <source>
        <dbReference type="ARBA" id="ARBA00013064"/>
    </source>
</evidence>
<dbReference type="Gene3D" id="1.25.40.20">
    <property type="entry name" value="Ankyrin repeat-containing domain"/>
    <property type="match status" value="1"/>
</dbReference>
<dbReference type="InterPro" id="IPR029021">
    <property type="entry name" value="Prot-tyrosine_phosphatase-like"/>
</dbReference>
<feature type="domain" description="Tyrosine specific protein phosphatases" evidence="11">
    <location>
        <begin position="358"/>
        <end position="424"/>
    </location>
</feature>
<dbReference type="Pfam" id="PF12796">
    <property type="entry name" value="Ank_2"/>
    <property type="match status" value="1"/>
</dbReference>
<keyword evidence="3" id="KW-0132">Cell division</keyword>
<dbReference type="STRING" id="461836.A0A0L0DKZ6"/>
<dbReference type="SUPFAM" id="SSF52799">
    <property type="entry name" value="(Phosphotyrosine protein) phosphatases II"/>
    <property type="match status" value="2"/>
</dbReference>
<evidence type="ECO:0000313" key="13">
    <source>
        <dbReference type="EMBL" id="KNC52701.1"/>
    </source>
</evidence>
<feature type="region of interest" description="Disordered" evidence="8">
    <location>
        <begin position="474"/>
        <end position="595"/>
    </location>
</feature>
<evidence type="ECO:0000256" key="7">
    <source>
        <dbReference type="PROSITE-ProRule" id="PRU00023"/>
    </source>
</evidence>
<dbReference type="InterPro" id="IPR013879">
    <property type="entry name" value="DUF1761"/>
</dbReference>
<keyword evidence="14" id="KW-1185">Reference proteome</keyword>
<sequence length="961" mass="102041">MLTLDTQSWSHLALIGGAVILQQIMGMIYYGPVMGNAWLKSRNMTAKDLEGCDLRKPMAISLITSGIFAEVLFFVVGASADLHAALTTVFWLWFGFNVTTVFNKGGWEDESFAHMAITCGWNLIQYVGIPKVSSGIHWFCVDSTLVYEPFIADFGPLHLGHVYRFCKLVQGKLDDPSLAGVKLVHYSSSNQHKRSNAVHLMGCFGVAALGWKAADAVAAFANVYPPLLPFRDASYGPSTYNLIHDEVWRGLYRGMQYGWFSLDSFDVESYDKYQRVEGGDMNWIVPNRFLAFSGPHAANTYDHGYRLLTPEDYIPYFKANGIDTIVRFNKAVYDKSRFESRGFKFVDLYYIDGGLPTDAIIDAFMAACEASPSAVAVHCKAGLGRTGSLLSLYMMKHYGLTASECLGWLRLCRPGSVIGPQQHYLHDMEALMHSEGADYRARHNIASAAAEAVADAKLETAPVFEEARAAAAAARSASSSSRSRSSRSSRSSSSSSRAAAAAPSTPPRAAHPDAMPDTRSPSGKILSPGVGYDTDHNTTYSVRDVGMGSPLTRIRDSPGASRRSSPSSPLRSSTVSSHARSSPSTSSTSSTTAAPFVYRTSRGKVYSNAPSSPLSPLSSPATSPLRTASITSPLRSTASSTRSSRSSREYMGSRSAYDYSSPRSSTSTSTTSPSILTGHVSRNEFDAATAFMSCAAAAEIEVDSQTQLELYALYKQVHVGDCHAPAPSMLSFTARAKWDAWNSLSGMSATNAMALYVAIVDKLAGTTWRELSADDIAAAGKAEAKSQAMGPRVSTMARDEDDDDAEDVKVSAIAAAARADHDDALAAPAGPSATAAAAGQGEPGKTGSMSAMRLLVAKAKEEGALNALDGTGIAPLHAACDMENLDLVSALIEAGADVNICDSDGSTPLHYAVVLDNVALAKLLLAAGAAASLAVADDDGLPADNVSSDEMAVALAAAAAE</sequence>
<dbReference type="OrthoDB" id="266663at2759"/>
<dbReference type="Gene3D" id="3.90.190.10">
    <property type="entry name" value="Protein tyrosine phosphatase superfamily"/>
    <property type="match status" value="2"/>
</dbReference>
<dbReference type="PROSITE" id="PS50054">
    <property type="entry name" value="TYR_PHOSPHATASE_DUAL"/>
    <property type="match status" value="1"/>
</dbReference>
<dbReference type="InterPro" id="IPR000387">
    <property type="entry name" value="Tyr_Pase_dom"/>
</dbReference>
<dbReference type="PROSITE" id="PS00383">
    <property type="entry name" value="TYR_PHOSPHATASE_1"/>
    <property type="match status" value="1"/>
</dbReference>
<dbReference type="InterPro" id="IPR016130">
    <property type="entry name" value="Tyr_Pase_AS"/>
</dbReference>
<evidence type="ECO:0000256" key="3">
    <source>
        <dbReference type="ARBA" id="ARBA00022618"/>
    </source>
</evidence>
<dbReference type="SUPFAM" id="SSF48403">
    <property type="entry name" value="Ankyrin repeat"/>
    <property type="match status" value="1"/>
</dbReference>
<dbReference type="Pfam" id="PF08570">
    <property type="entry name" value="DUF1761"/>
    <property type="match status" value="1"/>
</dbReference>
<dbReference type="SMART" id="SM00248">
    <property type="entry name" value="ANK"/>
    <property type="match status" value="2"/>
</dbReference>
<dbReference type="InterPro" id="IPR029260">
    <property type="entry name" value="DSPn"/>
</dbReference>
<protein>
    <recommendedName>
        <fullName evidence="2">protein-tyrosine-phosphatase</fullName>
        <ecNumber evidence="2">3.1.3.48</ecNumber>
    </recommendedName>
</protein>
<reference evidence="13 14" key="1">
    <citation type="submission" date="2010-05" db="EMBL/GenBank/DDBJ databases">
        <title>The Genome Sequence of Thecamonas trahens ATCC 50062.</title>
        <authorList>
            <consortium name="The Broad Institute Genome Sequencing Platform"/>
            <person name="Russ C."/>
            <person name="Cuomo C."/>
            <person name="Shea T."/>
            <person name="Young S.K."/>
            <person name="Zeng Q."/>
            <person name="Koehrsen M."/>
            <person name="Haas B."/>
            <person name="Borodovsky M."/>
            <person name="Guigo R."/>
            <person name="Alvarado L."/>
            <person name="Berlin A."/>
            <person name="Bochicchio J."/>
            <person name="Borenstein D."/>
            <person name="Chapman S."/>
            <person name="Chen Z."/>
            <person name="Freedman E."/>
            <person name="Gellesch M."/>
            <person name="Goldberg J."/>
            <person name="Griggs A."/>
            <person name="Gujja S."/>
            <person name="Heilman E."/>
            <person name="Heiman D."/>
            <person name="Hepburn T."/>
            <person name="Howarth C."/>
            <person name="Jen D."/>
            <person name="Larson L."/>
            <person name="Mehta T."/>
            <person name="Park D."/>
            <person name="Pearson M."/>
            <person name="Roberts A."/>
            <person name="Saif S."/>
            <person name="Shenoy N."/>
            <person name="Sisk P."/>
            <person name="Stolte C."/>
            <person name="Sykes S."/>
            <person name="Thomson T."/>
            <person name="Walk T."/>
            <person name="White J."/>
            <person name="Yandava C."/>
            <person name="Burger G."/>
            <person name="Gray M.W."/>
            <person name="Holland P.W.H."/>
            <person name="King N."/>
            <person name="Lang F.B.F."/>
            <person name="Roger A.J."/>
            <person name="Ruiz-Trillo I."/>
            <person name="Lander E."/>
            <person name="Nusbaum C."/>
        </authorList>
    </citation>
    <scope>NUCLEOTIDE SEQUENCE [LARGE SCALE GENOMIC DNA]</scope>
    <source>
        <strain evidence="13 14">ATCC 50062</strain>
    </source>
</reference>
<dbReference type="EC" id="3.1.3.48" evidence="2"/>
<dbReference type="Proteomes" id="UP000054408">
    <property type="component" value="Unassembled WGS sequence"/>
</dbReference>
<dbReference type="GO" id="GO:0004725">
    <property type="term" value="F:protein tyrosine phosphatase activity"/>
    <property type="evidence" value="ECO:0007669"/>
    <property type="project" value="UniProtKB-EC"/>
</dbReference>
<evidence type="ECO:0000259" key="10">
    <source>
        <dbReference type="PROSITE" id="PS50054"/>
    </source>
</evidence>
<feature type="compositionally biased region" description="Low complexity" evidence="8">
    <location>
        <begin position="653"/>
        <end position="674"/>
    </location>
</feature>
<feature type="repeat" description="ANK" evidence="7">
    <location>
        <begin position="904"/>
        <end position="936"/>
    </location>
</feature>
<dbReference type="InterPro" id="IPR036770">
    <property type="entry name" value="Ankyrin_rpt-contain_sf"/>
</dbReference>
<dbReference type="PRINTS" id="PR00689">
    <property type="entry name" value="ACOABINDINGP"/>
</dbReference>
<feature type="domain" description="ACB" evidence="12">
    <location>
        <begin position="681"/>
        <end position="770"/>
    </location>
</feature>
<organism evidence="13 14">
    <name type="scientific">Thecamonas trahens ATCC 50062</name>
    <dbReference type="NCBI Taxonomy" id="461836"/>
    <lineage>
        <taxon>Eukaryota</taxon>
        <taxon>Apusozoa</taxon>
        <taxon>Apusomonadida</taxon>
        <taxon>Apusomonadidae</taxon>
        <taxon>Thecamonas</taxon>
    </lineage>
</organism>
<dbReference type="RefSeq" id="XP_013755124.1">
    <property type="nucleotide sequence ID" value="XM_013899670.1"/>
</dbReference>
<comment type="similarity">
    <text evidence="1">Belongs to the protein-tyrosine phosphatase family. Non-receptor class CDC14 subfamily.</text>
</comment>
<dbReference type="PANTHER" id="PTHR23339">
    <property type="entry name" value="TYROSINE SPECIFIC PROTEIN PHOSPHATASE AND DUAL SPECIFICITY PROTEIN PHOSPHATASE"/>
    <property type="match status" value="1"/>
</dbReference>
<dbReference type="Pfam" id="PF00782">
    <property type="entry name" value="DSPc"/>
    <property type="match status" value="1"/>
</dbReference>
<dbReference type="InterPro" id="IPR003595">
    <property type="entry name" value="Tyr_Pase_cat"/>
</dbReference>
<evidence type="ECO:0000256" key="6">
    <source>
        <dbReference type="ARBA" id="ARBA00023306"/>
    </source>
</evidence>
<evidence type="ECO:0000256" key="1">
    <source>
        <dbReference type="ARBA" id="ARBA00007315"/>
    </source>
</evidence>
<keyword evidence="6" id="KW-0131">Cell cycle</keyword>
<evidence type="ECO:0000259" key="12">
    <source>
        <dbReference type="PROSITE" id="PS51228"/>
    </source>
</evidence>
<evidence type="ECO:0000259" key="11">
    <source>
        <dbReference type="PROSITE" id="PS50056"/>
    </source>
</evidence>
<feature type="compositionally biased region" description="Low complexity" evidence="8">
    <location>
        <begin position="825"/>
        <end position="840"/>
    </location>
</feature>
<keyword evidence="9" id="KW-1133">Transmembrane helix</keyword>
<evidence type="ECO:0000256" key="8">
    <source>
        <dbReference type="SAM" id="MobiDB-lite"/>
    </source>
</evidence>
<feature type="compositionally biased region" description="Low complexity" evidence="8">
    <location>
        <begin position="474"/>
        <end position="503"/>
    </location>
</feature>
<evidence type="ECO:0000313" key="14">
    <source>
        <dbReference type="Proteomes" id="UP000054408"/>
    </source>
</evidence>
<dbReference type="PROSITE" id="PS51228">
    <property type="entry name" value="ACB_2"/>
    <property type="match status" value="1"/>
</dbReference>
<evidence type="ECO:0000256" key="9">
    <source>
        <dbReference type="SAM" id="Phobius"/>
    </source>
</evidence>
<dbReference type="CDD" id="cd17657">
    <property type="entry name" value="CDC14_N"/>
    <property type="match status" value="1"/>
</dbReference>
<feature type="transmembrane region" description="Helical" evidence="9">
    <location>
        <begin position="12"/>
        <end position="39"/>
    </location>
</feature>
<dbReference type="eggNOG" id="KOG1720">
    <property type="taxonomic scope" value="Eukaryota"/>
</dbReference>
<dbReference type="GO" id="GO:0051301">
    <property type="term" value="P:cell division"/>
    <property type="evidence" value="ECO:0007669"/>
    <property type="project" value="UniProtKB-KW"/>
</dbReference>
<dbReference type="PROSITE" id="PS50297">
    <property type="entry name" value="ANK_REP_REGION"/>
    <property type="match status" value="2"/>
</dbReference>
<dbReference type="EMBL" id="GL349475">
    <property type="protein sequence ID" value="KNC52701.1"/>
    <property type="molecule type" value="Genomic_DNA"/>
</dbReference>
<dbReference type="InterPro" id="IPR000582">
    <property type="entry name" value="Acyl-CoA-binding_protein"/>
</dbReference>
<keyword evidence="9" id="KW-0812">Transmembrane</keyword>
<dbReference type="PROSITE" id="PS50088">
    <property type="entry name" value="ANK_REPEAT"/>
    <property type="match status" value="2"/>
</dbReference>
<feature type="compositionally biased region" description="Low complexity" evidence="8">
    <location>
        <begin position="557"/>
        <end position="592"/>
    </location>
</feature>
<dbReference type="InterPro" id="IPR014352">
    <property type="entry name" value="FERM/acyl-CoA-bd_prot_sf"/>
</dbReference>
<feature type="repeat" description="ANK" evidence="7">
    <location>
        <begin position="871"/>
        <end position="903"/>
    </location>
</feature>
<dbReference type="GeneID" id="25570097"/>
<keyword evidence="5" id="KW-0904">Protein phosphatase</keyword>
<dbReference type="InterPro" id="IPR035984">
    <property type="entry name" value="Acyl-CoA-binding_sf"/>
</dbReference>
<dbReference type="CDD" id="cd14499">
    <property type="entry name" value="CDC14_C"/>
    <property type="match status" value="1"/>
</dbReference>
<dbReference type="AlphaFoldDB" id="A0A0L0DKZ6"/>
<evidence type="ECO:0000256" key="4">
    <source>
        <dbReference type="ARBA" id="ARBA00022801"/>
    </source>
</evidence>
<dbReference type="Pfam" id="PF00887">
    <property type="entry name" value="ACBP"/>
    <property type="match status" value="1"/>
</dbReference>
<feature type="transmembrane region" description="Helical" evidence="9">
    <location>
        <begin position="60"/>
        <end position="93"/>
    </location>
</feature>
<proteinExistence type="inferred from homology"/>
<dbReference type="SUPFAM" id="SSF47027">
    <property type="entry name" value="Acyl-CoA binding protein"/>
    <property type="match status" value="1"/>
</dbReference>
<dbReference type="GO" id="GO:0000062">
    <property type="term" value="F:fatty-acyl-CoA binding"/>
    <property type="evidence" value="ECO:0007669"/>
    <property type="project" value="InterPro"/>
</dbReference>
<dbReference type="PROSITE" id="PS50056">
    <property type="entry name" value="TYR_PHOSPHATASE_2"/>
    <property type="match status" value="1"/>
</dbReference>
<accession>A0A0L0DKZ6</accession>
<feature type="region of interest" description="Disordered" evidence="8">
    <location>
        <begin position="607"/>
        <end position="677"/>
    </location>
</feature>
<keyword evidence="4" id="KW-0378">Hydrolase</keyword>
<keyword evidence="7" id="KW-0040">ANK repeat</keyword>
<feature type="compositionally biased region" description="Low complexity" evidence="8">
    <location>
        <begin position="607"/>
        <end position="644"/>
    </location>
</feature>
<dbReference type="InterPro" id="IPR050561">
    <property type="entry name" value="PTP"/>
</dbReference>
<feature type="region of interest" description="Disordered" evidence="8">
    <location>
        <begin position="825"/>
        <end position="845"/>
    </location>
</feature>
<gene>
    <name evidence="13" type="ORF">AMSG_12182</name>
</gene>
<evidence type="ECO:0000256" key="5">
    <source>
        <dbReference type="ARBA" id="ARBA00022912"/>
    </source>
</evidence>
<dbReference type="Gene3D" id="1.20.80.10">
    <property type="match status" value="1"/>
</dbReference>
<dbReference type="Pfam" id="PF14671">
    <property type="entry name" value="DSPn"/>
    <property type="match status" value="1"/>
</dbReference>
<dbReference type="InterPro" id="IPR044506">
    <property type="entry name" value="CDC14_C"/>
</dbReference>
<dbReference type="InterPro" id="IPR002110">
    <property type="entry name" value="Ankyrin_rpt"/>
</dbReference>